<proteinExistence type="inferred from homology"/>
<evidence type="ECO:0000256" key="1">
    <source>
        <dbReference type="ARBA" id="ARBA00004418"/>
    </source>
</evidence>
<dbReference type="Gene3D" id="3.40.190.10">
    <property type="entry name" value="Periplasmic binding protein-like II"/>
    <property type="match status" value="2"/>
</dbReference>
<evidence type="ECO:0000259" key="7">
    <source>
        <dbReference type="SMART" id="SM00062"/>
    </source>
</evidence>
<protein>
    <recommendedName>
        <fullName evidence="7">Solute-binding protein family 3/N-terminal domain-containing protein</fullName>
    </recommendedName>
</protein>
<evidence type="ECO:0000256" key="5">
    <source>
        <dbReference type="SAM" id="MobiDB-lite"/>
    </source>
</evidence>
<accession>A0A329LSB5</accession>
<keyword evidence="9" id="KW-1185">Reference proteome</keyword>
<comment type="similarity">
    <text evidence="2">Belongs to the bacterial solute-binding protein SsuA/TauA family.</text>
</comment>
<feature type="compositionally biased region" description="Polar residues" evidence="5">
    <location>
        <begin position="33"/>
        <end position="44"/>
    </location>
</feature>
<feature type="domain" description="Solute-binding protein family 3/N-terminal" evidence="7">
    <location>
        <begin position="57"/>
        <end position="280"/>
    </location>
</feature>
<dbReference type="PANTHER" id="PTHR30024:SF47">
    <property type="entry name" value="TAURINE-BINDING PERIPLASMIC PROTEIN"/>
    <property type="match status" value="1"/>
</dbReference>
<dbReference type="SMART" id="SM00062">
    <property type="entry name" value="PBPb"/>
    <property type="match status" value="1"/>
</dbReference>
<evidence type="ECO:0000256" key="4">
    <source>
        <dbReference type="ARBA" id="ARBA00022729"/>
    </source>
</evidence>
<evidence type="ECO:0000256" key="2">
    <source>
        <dbReference type="ARBA" id="ARBA00010742"/>
    </source>
</evidence>
<feature type="chain" id="PRO_5039541660" description="Solute-binding protein family 3/N-terminal domain-containing protein" evidence="6">
    <location>
        <begin position="28"/>
        <end position="356"/>
    </location>
</feature>
<dbReference type="AlphaFoldDB" id="A0A329LSB5"/>
<dbReference type="Pfam" id="PF09084">
    <property type="entry name" value="NMT1"/>
    <property type="match status" value="1"/>
</dbReference>
<sequence length="356" mass="38559">MRKRLSMFKGKSVAFTSIVLSAMLALSACGSSGTPAGEAQTPSPAATDGGKKQEVSEVRVGYIPDLNGAPPIVLGEEKGFFKEEGVKVTPVKFLSGPPEFQAMAAGDLDIAYIGPGATFLAAQGKGTILMPMSFSLSDMVLATKKSGITDWKDLKGKTVGVPKGTSGEMILNLGLEKGGLKPSDVNIVNMDVAGAVTSFVANKVDAVAIWSPYTAEIEKQVGKDNMIKLGDNKTFYPDYVFPASWVVNPKFLKEKPEAVEKFLRAWIKANDYKLQNVDETIKLTANYTQVPEDSLREQRTGIEWMESKKIAEALQDGTANKWYENLEKLFVATEKMTEIVPADKFVAPQPFLNASK</sequence>
<evidence type="ECO:0000256" key="6">
    <source>
        <dbReference type="SAM" id="SignalP"/>
    </source>
</evidence>
<dbReference type="OrthoDB" id="286202at2"/>
<keyword evidence="4 6" id="KW-0732">Signal</keyword>
<dbReference type="InterPro" id="IPR010067">
    <property type="entry name" value="ABC_SsuA_sub-bd"/>
</dbReference>
<dbReference type="Proteomes" id="UP000250369">
    <property type="component" value="Unassembled WGS sequence"/>
</dbReference>
<evidence type="ECO:0000256" key="3">
    <source>
        <dbReference type="ARBA" id="ARBA00022448"/>
    </source>
</evidence>
<keyword evidence="3" id="KW-0813">Transport</keyword>
<dbReference type="PANTHER" id="PTHR30024">
    <property type="entry name" value="ALIPHATIC SULFONATES-BINDING PROTEIN-RELATED"/>
    <property type="match status" value="1"/>
</dbReference>
<dbReference type="GO" id="GO:0042626">
    <property type="term" value="F:ATPase-coupled transmembrane transporter activity"/>
    <property type="evidence" value="ECO:0007669"/>
    <property type="project" value="InterPro"/>
</dbReference>
<dbReference type="InterPro" id="IPR001638">
    <property type="entry name" value="Solute-binding_3/MltF_N"/>
</dbReference>
<organism evidence="8 9">
    <name type="scientific">Paenibacillus contaminans</name>
    <dbReference type="NCBI Taxonomy" id="450362"/>
    <lineage>
        <taxon>Bacteria</taxon>
        <taxon>Bacillati</taxon>
        <taxon>Bacillota</taxon>
        <taxon>Bacilli</taxon>
        <taxon>Bacillales</taxon>
        <taxon>Paenibacillaceae</taxon>
        <taxon>Paenibacillus</taxon>
    </lineage>
</organism>
<feature type="region of interest" description="Disordered" evidence="5">
    <location>
        <begin position="33"/>
        <end position="53"/>
    </location>
</feature>
<dbReference type="NCBIfam" id="TIGR01728">
    <property type="entry name" value="SsuA_fam"/>
    <property type="match status" value="1"/>
</dbReference>
<dbReference type="SUPFAM" id="SSF53850">
    <property type="entry name" value="Periplasmic binding protein-like II"/>
    <property type="match status" value="1"/>
</dbReference>
<dbReference type="EMBL" id="QMFB01000041">
    <property type="protein sequence ID" value="RAV10811.1"/>
    <property type="molecule type" value="Genomic_DNA"/>
</dbReference>
<dbReference type="GO" id="GO:0042597">
    <property type="term" value="C:periplasmic space"/>
    <property type="evidence" value="ECO:0007669"/>
    <property type="project" value="UniProtKB-SubCell"/>
</dbReference>
<dbReference type="GO" id="GO:0016020">
    <property type="term" value="C:membrane"/>
    <property type="evidence" value="ECO:0007669"/>
    <property type="project" value="InterPro"/>
</dbReference>
<dbReference type="PROSITE" id="PS51257">
    <property type="entry name" value="PROKAR_LIPOPROTEIN"/>
    <property type="match status" value="1"/>
</dbReference>
<name>A0A329LSB5_9BACL</name>
<reference evidence="8 9" key="1">
    <citation type="journal article" date="2009" name="Int. J. Syst. Evol. Microbiol.">
        <title>Paenibacillus contaminans sp. nov., isolated from a contaminated laboratory plate.</title>
        <authorList>
            <person name="Chou J.H."/>
            <person name="Lee J.H."/>
            <person name="Lin M.C."/>
            <person name="Chang P.S."/>
            <person name="Arun A.B."/>
            <person name="Young C.C."/>
            <person name="Chen W.M."/>
        </authorList>
    </citation>
    <scope>NUCLEOTIDE SEQUENCE [LARGE SCALE GENOMIC DNA]</scope>
    <source>
        <strain evidence="8 9">CKOBP-6</strain>
    </source>
</reference>
<dbReference type="InterPro" id="IPR015168">
    <property type="entry name" value="SsuA/THI5"/>
</dbReference>
<dbReference type="RefSeq" id="WP_113036129.1">
    <property type="nucleotide sequence ID" value="NZ_QMFB01000041.1"/>
</dbReference>
<comment type="caution">
    <text evidence="8">The sequence shown here is derived from an EMBL/GenBank/DDBJ whole genome shotgun (WGS) entry which is preliminary data.</text>
</comment>
<feature type="signal peptide" evidence="6">
    <location>
        <begin position="1"/>
        <end position="27"/>
    </location>
</feature>
<evidence type="ECO:0000313" key="9">
    <source>
        <dbReference type="Proteomes" id="UP000250369"/>
    </source>
</evidence>
<evidence type="ECO:0000313" key="8">
    <source>
        <dbReference type="EMBL" id="RAV10811.1"/>
    </source>
</evidence>
<gene>
    <name evidence="8" type="ORF">DQG23_37320</name>
</gene>
<comment type="subcellular location">
    <subcellularLocation>
        <location evidence="1">Periplasm</location>
    </subcellularLocation>
</comment>